<feature type="domain" description="Carbohydrate kinase PfkB" evidence="3">
    <location>
        <begin position="2"/>
        <end position="99"/>
    </location>
</feature>
<accession>A0AAD9LS18</accession>
<proteinExistence type="predicted"/>
<dbReference type="PANTHER" id="PTHR10584">
    <property type="entry name" value="SUGAR KINASE"/>
    <property type="match status" value="1"/>
</dbReference>
<reference evidence="4" key="1">
    <citation type="submission" date="2023-08" db="EMBL/GenBank/DDBJ databases">
        <title>Reference Genome Resource for the Citrus Pathogen Phytophthora citrophthora.</title>
        <authorList>
            <person name="Moller H."/>
            <person name="Coetzee B."/>
            <person name="Rose L.J."/>
            <person name="Van Niekerk J.M."/>
        </authorList>
    </citation>
    <scope>NUCLEOTIDE SEQUENCE</scope>
    <source>
        <strain evidence="4">STE-U-9442</strain>
    </source>
</reference>
<dbReference type="InterPro" id="IPR029056">
    <property type="entry name" value="Ribokinase-like"/>
</dbReference>
<dbReference type="Gene3D" id="3.40.1190.20">
    <property type="match status" value="1"/>
</dbReference>
<dbReference type="AlphaFoldDB" id="A0AAD9LS18"/>
<keyword evidence="2" id="KW-0418">Kinase</keyword>
<evidence type="ECO:0000256" key="2">
    <source>
        <dbReference type="ARBA" id="ARBA00022777"/>
    </source>
</evidence>
<name>A0AAD9LS18_9STRA</name>
<dbReference type="PANTHER" id="PTHR10584:SF166">
    <property type="entry name" value="RIBOKINASE"/>
    <property type="match status" value="1"/>
</dbReference>
<dbReference type="InterPro" id="IPR011611">
    <property type="entry name" value="PfkB_dom"/>
</dbReference>
<evidence type="ECO:0000259" key="3">
    <source>
        <dbReference type="Pfam" id="PF00294"/>
    </source>
</evidence>
<protein>
    <submittedName>
        <fullName evidence="4">Ribokinase</fullName>
    </submittedName>
</protein>
<gene>
    <name evidence="4" type="ORF">P3T76_000070</name>
</gene>
<dbReference type="InterPro" id="IPR002173">
    <property type="entry name" value="Carboh/pur_kinase_PfkB_CS"/>
</dbReference>
<keyword evidence="1" id="KW-0808">Transferase</keyword>
<comment type="caution">
    <text evidence="4">The sequence shown here is derived from an EMBL/GenBank/DDBJ whole genome shotgun (WGS) entry which is preliminary data.</text>
</comment>
<evidence type="ECO:0000313" key="4">
    <source>
        <dbReference type="EMBL" id="KAK1947780.1"/>
    </source>
</evidence>
<dbReference type="PROSITE" id="PS00584">
    <property type="entry name" value="PFKB_KINASES_2"/>
    <property type="match status" value="1"/>
</dbReference>
<evidence type="ECO:0000256" key="1">
    <source>
        <dbReference type="ARBA" id="ARBA00022679"/>
    </source>
</evidence>
<dbReference type="SUPFAM" id="SSF53613">
    <property type="entry name" value="Ribokinase-like"/>
    <property type="match status" value="1"/>
</dbReference>
<dbReference type="Pfam" id="PF00294">
    <property type="entry name" value="PfkB"/>
    <property type="match status" value="1"/>
</dbReference>
<evidence type="ECO:0000313" key="5">
    <source>
        <dbReference type="Proteomes" id="UP001259832"/>
    </source>
</evidence>
<organism evidence="4 5">
    <name type="scientific">Phytophthora citrophthora</name>
    <dbReference type="NCBI Taxonomy" id="4793"/>
    <lineage>
        <taxon>Eukaryota</taxon>
        <taxon>Sar</taxon>
        <taxon>Stramenopiles</taxon>
        <taxon>Oomycota</taxon>
        <taxon>Peronosporomycetes</taxon>
        <taxon>Peronosporales</taxon>
        <taxon>Peronosporaceae</taxon>
        <taxon>Phytophthora</taxon>
    </lineage>
</organism>
<dbReference type="GO" id="GO:0016301">
    <property type="term" value="F:kinase activity"/>
    <property type="evidence" value="ECO:0007669"/>
    <property type="project" value="UniProtKB-KW"/>
</dbReference>
<dbReference type="Proteomes" id="UP001259832">
    <property type="component" value="Unassembled WGS sequence"/>
</dbReference>
<dbReference type="EMBL" id="JASMQC010000001">
    <property type="protein sequence ID" value="KAK1947780.1"/>
    <property type="molecule type" value="Genomic_DNA"/>
</dbReference>
<sequence>MDDAIDAARFLQEQGAKNILVTLGSYGSVFVPADGSEVLRQKAFKVDNVVDTTGAGDCYRGAFAIAYAEGRTMHDCMRRAAAASALCVQRPGALPSLPSAEEVAAFLKPTD</sequence>
<keyword evidence="5" id="KW-1185">Reference proteome</keyword>